<organism evidence="2">
    <name type="scientific">Arabidopsis lyrata subsp. lyrata</name>
    <name type="common">Lyre-leaved rock-cress</name>
    <dbReference type="NCBI Taxonomy" id="81972"/>
    <lineage>
        <taxon>Eukaryota</taxon>
        <taxon>Viridiplantae</taxon>
        <taxon>Streptophyta</taxon>
        <taxon>Embryophyta</taxon>
        <taxon>Tracheophyta</taxon>
        <taxon>Spermatophyta</taxon>
        <taxon>Magnoliopsida</taxon>
        <taxon>eudicotyledons</taxon>
        <taxon>Gunneridae</taxon>
        <taxon>Pentapetalae</taxon>
        <taxon>rosids</taxon>
        <taxon>malvids</taxon>
        <taxon>Brassicales</taxon>
        <taxon>Brassicaceae</taxon>
        <taxon>Camelineae</taxon>
        <taxon>Arabidopsis</taxon>
    </lineage>
</organism>
<keyword evidence="2" id="KW-1185">Reference proteome</keyword>
<evidence type="ECO:0000313" key="2">
    <source>
        <dbReference type="Proteomes" id="UP000008694"/>
    </source>
</evidence>
<proteinExistence type="predicted"/>
<dbReference type="Proteomes" id="UP000008694">
    <property type="component" value="Unassembled WGS sequence"/>
</dbReference>
<reference evidence="2" key="1">
    <citation type="journal article" date="2011" name="Nat. Genet.">
        <title>The Arabidopsis lyrata genome sequence and the basis of rapid genome size change.</title>
        <authorList>
            <person name="Hu T.T."/>
            <person name="Pattyn P."/>
            <person name="Bakker E.G."/>
            <person name="Cao J."/>
            <person name="Cheng J.-F."/>
            <person name="Clark R.M."/>
            <person name="Fahlgren N."/>
            <person name="Fawcett J.A."/>
            <person name="Grimwood J."/>
            <person name="Gundlach H."/>
            <person name="Haberer G."/>
            <person name="Hollister J.D."/>
            <person name="Ossowski S."/>
            <person name="Ottilar R.P."/>
            <person name="Salamov A.A."/>
            <person name="Schneeberger K."/>
            <person name="Spannagl M."/>
            <person name="Wang X."/>
            <person name="Yang L."/>
            <person name="Nasrallah M.E."/>
            <person name="Bergelson J."/>
            <person name="Carrington J.C."/>
            <person name="Gaut B.S."/>
            <person name="Schmutz J."/>
            <person name="Mayer K.F.X."/>
            <person name="Van de Peer Y."/>
            <person name="Grigoriev I.V."/>
            <person name="Nordborg M."/>
            <person name="Weigel D."/>
            <person name="Guo Y.-L."/>
        </authorList>
    </citation>
    <scope>NUCLEOTIDE SEQUENCE [LARGE SCALE GENOMIC DNA]</scope>
    <source>
        <strain evidence="2">cv. MN47</strain>
    </source>
</reference>
<sequence length="294" mass="32385">MKKYDPQKREKYDLTSVFSAGSTVLSGVSRSRRSCSSCTDVNLSYASSARSSLLSGVSRRTLSPCTATDLYTASSAMSRSLSGASRSEATSCIVGMKLWSDEPSGEHLPDVSLHFRCISFSSPRHISDSPSAVSSSRSKDAFDGPNVIFCFSNLLQRVLLILPFLAPPRKAYWFGKLDNSFRQGILPPSRIFCGSATEPLSPPFNPVTPPDLLIPQIVRSFHSQPRVRYFPPTGKTIPMLVVVSSVNRRTLCLVSMGLWRERDQTLIELGQGLGFLNLGLISPDKFIFHMVKRP</sequence>
<dbReference type="HOGENOM" id="CLU_947800_0_0_1"/>
<dbReference type="Gramene" id="scaffold_401714.1">
    <property type="protein sequence ID" value="scaffold_401714.1"/>
    <property type="gene ID" value="scaffold_401714.1"/>
</dbReference>
<protein>
    <submittedName>
        <fullName evidence="1">Predicted protein</fullName>
    </submittedName>
</protein>
<dbReference type="EMBL" id="GL348716">
    <property type="protein sequence ID" value="EFH55601.1"/>
    <property type="molecule type" value="Genomic_DNA"/>
</dbReference>
<gene>
    <name evidence="1" type="ORF">ARALYDRAFT_902213</name>
</gene>
<accession>D7LDP5</accession>
<dbReference type="AlphaFoldDB" id="D7LDP5"/>
<evidence type="ECO:0000313" key="1">
    <source>
        <dbReference type="EMBL" id="EFH55601.1"/>
    </source>
</evidence>
<name>D7LDP5_ARALL</name>